<proteinExistence type="inferred from homology"/>
<dbReference type="PANTHER" id="PTHR10344">
    <property type="entry name" value="THYMIDYLATE KINASE"/>
    <property type="match status" value="1"/>
</dbReference>
<dbReference type="InterPro" id="IPR018094">
    <property type="entry name" value="Thymidylate_kinase"/>
</dbReference>
<feature type="domain" description="Thymidylate kinase-like" evidence="10">
    <location>
        <begin position="4"/>
        <end position="180"/>
    </location>
</feature>
<evidence type="ECO:0000259" key="10">
    <source>
        <dbReference type="Pfam" id="PF02223"/>
    </source>
</evidence>
<keyword evidence="6" id="KW-0545">Nucleotide biosynthesis</keyword>
<accession>A0A6B2LIZ6</accession>
<dbReference type="GO" id="GO:0005829">
    <property type="term" value="C:cytosol"/>
    <property type="evidence" value="ECO:0007669"/>
    <property type="project" value="TreeGrafter"/>
</dbReference>
<dbReference type="AlphaFoldDB" id="A0A6B2LIZ6"/>
<dbReference type="HAMAP" id="MF_00165">
    <property type="entry name" value="Thymidylate_kinase"/>
    <property type="match status" value="1"/>
</dbReference>
<evidence type="ECO:0000256" key="2">
    <source>
        <dbReference type="ARBA" id="ARBA00009776"/>
    </source>
</evidence>
<evidence type="ECO:0000256" key="7">
    <source>
        <dbReference type="ARBA" id="ARBA00022741"/>
    </source>
</evidence>
<comment type="similarity">
    <text evidence="2">Belongs to the thymidylate kinase family.</text>
</comment>
<dbReference type="SUPFAM" id="SSF52540">
    <property type="entry name" value="P-loop containing nucleoside triphosphate hydrolases"/>
    <property type="match status" value="1"/>
</dbReference>
<name>A0A6B2LIZ6_9EUKA</name>
<dbReference type="GO" id="GO:0006233">
    <property type="term" value="P:dTDP biosynthetic process"/>
    <property type="evidence" value="ECO:0007669"/>
    <property type="project" value="InterPro"/>
</dbReference>
<dbReference type="InterPro" id="IPR039430">
    <property type="entry name" value="Thymidylate_kin-like_dom"/>
</dbReference>
<evidence type="ECO:0000256" key="3">
    <source>
        <dbReference type="ARBA" id="ARBA00012980"/>
    </source>
</evidence>
<dbReference type="InterPro" id="IPR027417">
    <property type="entry name" value="P-loop_NTPase"/>
</dbReference>
<dbReference type="Pfam" id="PF02223">
    <property type="entry name" value="Thymidylate_kin"/>
    <property type="match status" value="1"/>
</dbReference>
<dbReference type="GO" id="GO:0006235">
    <property type="term" value="P:dTTP biosynthetic process"/>
    <property type="evidence" value="ECO:0007669"/>
    <property type="project" value="TreeGrafter"/>
</dbReference>
<dbReference type="FunFam" id="3.40.50.300:FF:000679">
    <property type="entry name" value="Thymidylate kinase"/>
    <property type="match status" value="1"/>
</dbReference>
<comment type="pathway">
    <text evidence="1">Pyrimidine metabolism; dTTP biosynthesis.</text>
</comment>
<dbReference type="EC" id="2.7.4.9" evidence="3"/>
<dbReference type="PANTHER" id="PTHR10344:SF1">
    <property type="entry name" value="THYMIDYLATE KINASE"/>
    <property type="match status" value="1"/>
</dbReference>
<dbReference type="GO" id="GO:0005524">
    <property type="term" value="F:ATP binding"/>
    <property type="evidence" value="ECO:0007669"/>
    <property type="project" value="UniProtKB-KW"/>
</dbReference>
<sequence>MVVFEGVDKAGKTTQSKSLVDSLNQLNHKAVHLRFPDRSTEIGKTLDAYLRETKEVEDHTIHLMFSANRWEARNTILKHINEGRNVVVDRYAYSGVAFTAAKGYDLNWCKGPDKGLPTPDIVFYLHLSINNAMQRGEFGSERYEKEDFQIKVQSIFEKLKEDYWVSVDASQSIDNISKTILQTTLNKINNTTTPLKQDLWQDPNSL</sequence>
<keyword evidence="7" id="KW-0547">Nucleotide-binding</keyword>
<keyword evidence="8" id="KW-0418">Kinase</keyword>
<dbReference type="InterPro" id="IPR018095">
    <property type="entry name" value="Thymidylate_kin_CS"/>
</dbReference>
<protein>
    <recommendedName>
        <fullName evidence="4">Thymidylate kinase</fullName>
        <ecNumber evidence="3">2.7.4.9</ecNumber>
    </recommendedName>
</protein>
<dbReference type="NCBIfam" id="TIGR00041">
    <property type="entry name" value="DTMP_kinase"/>
    <property type="match status" value="1"/>
</dbReference>
<dbReference type="PROSITE" id="PS01331">
    <property type="entry name" value="THYMIDYLATE_KINASE"/>
    <property type="match status" value="1"/>
</dbReference>
<dbReference type="GO" id="GO:0004550">
    <property type="term" value="F:nucleoside diphosphate kinase activity"/>
    <property type="evidence" value="ECO:0007669"/>
    <property type="project" value="TreeGrafter"/>
</dbReference>
<keyword evidence="9" id="KW-0067">ATP-binding</keyword>
<dbReference type="GO" id="GO:0005739">
    <property type="term" value="C:mitochondrion"/>
    <property type="evidence" value="ECO:0007669"/>
    <property type="project" value="TreeGrafter"/>
</dbReference>
<evidence type="ECO:0000256" key="5">
    <source>
        <dbReference type="ARBA" id="ARBA00022679"/>
    </source>
</evidence>
<evidence type="ECO:0000256" key="1">
    <source>
        <dbReference type="ARBA" id="ARBA00004992"/>
    </source>
</evidence>
<reference evidence="11" key="1">
    <citation type="journal article" date="2020" name="J. Eukaryot. Microbiol.">
        <title>De novo Sequencing, Assembly and Annotation of the Transcriptome for the Free-Living Testate Amoeba Arcella intermedia.</title>
        <authorList>
            <person name="Ribeiro G.M."/>
            <person name="Porfirio-Sousa A.L."/>
            <person name="Maurer-Alcala X.X."/>
            <person name="Katz L.A."/>
            <person name="Lahr D.J.G."/>
        </authorList>
    </citation>
    <scope>NUCLEOTIDE SEQUENCE</scope>
</reference>
<dbReference type="GO" id="GO:0005634">
    <property type="term" value="C:nucleus"/>
    <property type="evidence" value="ECO:0007669"/>
    <property type="project" value="TreeGrafter"/>
</dbReference>
<dbReference type="EMBL" id="GIBP01007812">
    <property type="protein sequence ID" value="NDV36781.1"/>
    <property type="molecule type" value="Transcribed_RNA"/>
</dbReference>
<dbReference type="CDD" id="cd01672">
    <property type="entry name" value="TMPK"/>
    <property type="match status" value="1"/>
</dbReference>
<dbReference type="Gene3D" id="3.40.50.300">
    <property type="entry name" value="P-loop containing nucleotide triphosphate hydrolases"/>
    <property type="match status" value="1"/>
</dbReference>
<evidence type="ECO:0000256" key="6">
    <source>
        <dbReference type="ARBA" id="ARBA00022727"/>
    </source>
</evidence>
<dbReference type="GO" id="GO:0006227">
    <property type="term" value="P:dUDP biosynthetic process"/>
    <property type="evidence" value="ECO:0007669"/>
    <property type="project" value="TreeGrafter"/>
</dbReference>
<evidence type="ECO:0000256" key="9">
    <source>
        <dbReference type="ARBA" id="ARBA00022840"/>
    </source>
</evidence>
<keyword evidence="5" id="KW-0808">Transferase</keyword>
<evidence type="ECO:0000256" key="4">
    <source>
        <dbReference type="ARBA" id="ARBA00017144"/>
    </source>
</evidence>
<organism evidence="11">
    <name type="scientific">Arcella intermedia</name>
    <dbReference type="NCBI Taxonomy" id="1963864"/>
    <lineage>
        <taxon>Eukaryota</taxon>
        <taxon>Amoebozoa</taxon>
        <taxon>Tubulinea</taxon>
        <taxon>Elardia</taxon>
        <taxon>Arcellinida</taxon>
        <taxon>Sphaerothecina</taxon>
        <taxon>Arcellidae</taxon>
        <taxon>Arcella</taxon>
    </lineage>
</organism>
<dbReference type="GO" id="GO:0004798">
    <property type="term" value="F:dTMP kinase activity"/>
    <property type="evidence" value="ECO:0007669"/>
    <property type="project" value="UniProtKB-EC"/>
</dbReference>
<evidence type="ECO:0000256" key="8">
    <source>
        <dbReference type="ARBA" id="ARBA00022777"/>
    </source>
</evidence>
<evidence type="ECO:0000313" key="11">
    <source>
        <dbReference type="EMBL" id="NDV36781.1"/>
    </source>
</evidence>